<dbReference type="STRING" id="3983.A0A2C9UK24"/>
<dbReference type="AlphaFoldDB" id="A0A2C9UK24"/>
<evidence type="ECO:0000256" key="2">
    <source>
        <dbReference type="SAM" id="MobiDB-lite"/>
    </source>
</evidence>
<dbReference type="PANTHER" id="PTHR33476">
    <property type="entry name" value="EMB|CAB62613.1"/>
    <property type="match status" value="1"/>
</dbReference>
<keyword evidence="1" id="KW-0175">Coiled coil</keyword>
<accession>A0A2C9UK24</accession>
<dbReference type="EMBL" id="CM004400">
    <property type="protein sequence ID" value="OAY31126.1"/>
    <property type="molecule type" value="Genomic_DNA"/>
</dbReference>
<dbReference type="PANTHER" id="PTHR33476:SF7">
    <property type="entry name" value="EMB|CAB62613.1"/>
    <property type="match status" value="1"/>
</dbReference>
<dbReference type="Proteomes" id="UP000091857">
    <property type="component" value="Chromosome 14"/>
</dbReference>
<keyword evidence="4" id="KW-1185">Reference proteome</keyword>
<organism evidence="3 4">
    <name type="scientific">Manihot esculenta</name>
    <name type="common">Cassava</name>
    <name type="synonym">Jatropha manihot</name>
    <dbReference type="NCBI Taxonomy" id="3983"/>
    <lineage>
        <taxon>Eukaryota</taxon>
        <taxon>Viridiplantae</taxon>
        <taxon>Streptophyta</taxon>
        <taxon>Embryophyta</taxon>
        <taxon>Tracheophyta</taxon>
        <taxon>Spermatophyta</taxon>
        <taxon>Magnoliopsida</taxon>
        <taxon>eudicotyledons</taxon>
        <taxon>Gunneridae</taxon>
        <taxon>Pentapetalae</taxon>
        <taxon>rosids</taxon>
        <taxon>fabids</taxon>
        <taxon>Malpighiales</taxon>
        <taxon>Euphorbiaceae</taxon>
        <taxon>Crotonoideae</taxon>
        <taxon>Manihoteae</taxon>
        <taxon>Manihot</taxon>
    </lineage>
</organism>
<name>A0A2C9UK24_MANES</name>
<sequence>MDLWVFGAAAAAGYIAKHWQCVSRDRNSLLGHGPSKCEKNETPSCPIRRLTRRRKMADNMSTHERLSDKYKIDGTSEPEGSSSGYENNGLPSSRLPLGLSTDENPREGEGGRELSGDMGNNSCRPCTGEVDTFHDSTRKTSSLRTKHIYGHVIKPLSSLESCVMAHLYKEHANMEEYVLSVFPSSSTTMRPLLVTDGNQTINGVNGHSSSAQISAEINRLHKEEDGRGVPPLPKISMLDVPNKIKSKTGNEHDKRYNNFHKAGSERHFESPNGSPDQTILFCLGVCVGIASSLLANRREVDKLKNLLKQTENLVQDLQEELEMKDSLSVKELVDENYESQGTCENSFQYRALIPDVFVQIMDSSTNNDGKESLYEEAEETSGDMSKIEAELEAELERLALNMNTSNLERRFSDLVEHDSDFVADFALGELRADILNRQTVVQPESDRDASGSSATYTGNYTVSPRELSLRLHEVIQSRLEERVKKLEMALQDTERRLQLRESECNNIPIKLSNSELIYSSGEDTEEILNSMAQPLVMNLSGEALDAYNEAYEELMKINESEEDDSPSGVYENNLQGIHPFSESMLWGQNGATNGSSTHVTCNKERPSRESHLSKLRASIERNPGIQELLYDGASEDEKSDCNVEIEKQLIQQIVEKTRRGSPIVLNAQRWLISMDENER</sequence>
<evidence type="ECO:0000256" key="1">
    <source>
        <dbReference type="SAM" id="Coils"/>
    </source>
</evidence>
<feature type="compositionally biased region" description="Basic and acidic residues" evidence="2">
    <location>
        <begin position="61"/>
        <end position="74"/>
    </location>
</feature>
<proteinExistence type="predicted"/>
<feature type="compositionally biased region" description="Low complexity" evidence="2">
    <location>
        <begin position="89"/>
        <end position="100"/>
    </location>
</feature>
<dbReference type="OrthoDB" id="1701885at2759"/>
<feature type="compositionally biased region" description="Basic and acidic residues" evidence="2">
    <location>
        <begin position="103"/>
        <end position="115"/>
    </location>
</feature>
<protein>
    <submittedName>
        <fullName evidence="3">Uncharacterized protein</fullName>
    </submittedName>
</protein>
<feature type="coiled-coil region" evidence="1">
    <location>
        <begin position="293"/>
        <end position="327"/>
    </location>
</feature>
<dbReference type="Gramene" id="Manes.14G085800.1.v8.1">
    <property type="protein sequence ID" value="Manes.14G085800.1.v8.1.CDS"/>
    <property type="gene ID" value="Manes.14G085800.v8.1"/>
</dbReference>
<comment type="caution">
    <text evidence="3">The sequence shown here is derived from an EMBL/GenBank/DDBJ whole genome shotgun (WGS) entry which is preliminary data.</text>
</comment>
<evidence type="ECO:0000313" key="4">
    <source>
        <dbReference type="Proteomes" id="UP000091857"/>
    </source>
</evidence>
<gene>
    <name evidence="3" type="ORF">MANES_14G085800v8</name>
</gene>
<feature type="region of interest" description="Disordered" evidence="2">
    <location>
        <begin position="30"/>
        <end position="123"/>
    </location>
</feature>
<evidence type="ECO:0000313" key="3">
    <source>
        <dbReference type="EMBL" id="OAY31126.1"/>
    </source>
</evidence>
<feature type="coiled-coil region" evidence="1">
    <location>
        <begin position="370"/>
        <end position="408"/>
    </location>
</feature>
<reference evidence="4" key="1">
    <citation type="journal article" date="2016" name="Nat. Biotechnol.">
        <title>Sequencing wild and cultivated cassava and related species reveals extensive interspecific hybridization and genetic diversity.</title>
        <authorList>
            <person name="Bredeson J.V."/>
            <person name="Lyons J.B."/>
            <person name="Prochnik S.E."/>
            <person name="Wu G.A."/>
            <person name="Ha C.M."/>
            <person name="Edsinger-Gonzales E."/>
            <person name="Grimwood J."/>
            <person name="Schmutz J."/>
            <person name="Rabbi I.Y."/>
            <person name="Egesi C."/>
            <person name="Nauluvula P."/>
            <person name="Lebot V."/>
            <person name="Ndunguru J."/>
            <person name="Mkamilo G."/>
            <person name="Bart R.S."/>
            <person name="Setter T.L."/>
            <person name="Gleadow R.M."/>
            <person name="Kulakow P."/>
            <person name="Ferguson M.E."/>
            <person name="Rounsley S."/>
            <person name="Rokhsar D.S."/>
        </authorList>
    </citation>
    <scope>NUCLEOTIDE SEQUENCE [LARGE SCALE GENOMIC DNA]</scope>
    <source>
        <strain evidence="4">cv. AM560-2</strain>
    </source>
</reference>
<dbReference type="InterPro" id="IPR040348">
    <property type="entry name" value="POLAR-like"/>
</dbReference>
<feature type="coiled-coil region" evidence="1">
    <location>
        <begin position="476"/>
        <end position="503"/>
    </location>
</feature>
<dbReference type="GO" id="GO:0008356">
    <property type="term" value="P:asymmetric cell division"/>
    <property type="evidence" value="ECO:0007669"/>
    <property type="project" value="InterPro"/>
</dbReference>